<dbReference type="GO" id="GO:0003964">
    <property type="term" value="F:RNA-directed DNA polymerase activity"/>
    <property type="evidence" value="ECO:0007669"/>
    <property type="project" value="UniProtKB-KW"/>
</dbReference>
<comment type="caution">
    <text evidence="8">The sequence shown here is derived from an EMBL/GenBank/DDBJ whole genome shotgun (WGS) entry which is preliminary data.</text>
</comment>
<evidence type="ECO:0000256" key="3">
    <source>
        <dbReference type="ARBA" id="ARBA00022722"/>
    </source>
</evidence>
<evidence type="ECO:0000256" key="1">
    <source>
        <dbReference type="ARBA" id="ARBA00022679"/>
    </source>
</evidence>
<keyword evidence="5" id="KW-0378">Hydrolase</keyword>
<evidence type="ECO:0000313" key="8">
    <source>
        <dbReference type="EMBL" id="CAF2263774.1"/>
    </source>
</evidence>
<feature type="non-terminal residue" evidence="8">
    <location>
        <position position="106"/>
    </location>
</feature>
<keyword evidence="6" id="KW-0695">RNA-directed DNA polymerase</keyword>
<dbReference type="InterPro" id="IPR050951">
    <property type="entry name" value="Retrovirus_Pol_polyprotein"/>
</dbReference>
<evidence type="ECO:0000256" key="4">
    <source>
        <dbReference type="ARBA" id="ARBA00022759"/>
    </source>
</evidence>
<dbReference type="InterPro" id="IPR041373">
    <property type="entry name" value="RT_RNaseH"/>
</dbReference>
<dbReference type="SUPFAM" id="SSF56672">
    <property type="entry name" value="DNA/RNA polymerases"/>
    <property type="match status" value="1"/>
</dbReference>
<protein>
    <recommendedName>
        <fullName evidence="7">Reverse transcriptase RNase H-like domain-containing protein</fullName>
    </recommendedName>
</protein>
<reference evidence="8" key="1">
    <citation type="submission" date="2021-02" db="EMBL/GenBank/DDBJ databases">
        <authorList>
            <person name="Nowell W R."/>
        </authorList>
    </citation>
    <scope>NUCLEOTIDE SEQUENCE</scope>
</reference>
<dbReference type="Proteomes" id="UP000663824">
    <property type="component" value="Unassembled WGS sequence"/>
</dbReference>
<keyword evidence="4" id="KW-0255">Endonuclease</keyword>
<dbReference type="PANTHER" id="PTHR37984:SF15">
    <property type="entry name" value="INTEGRASE CATALYTIC DOMAIN-CONTAINING PROTEIN"/>
    <property type="match status" value="1"/>
</dbReference>
<keyword evidence="2" id="KW-0548">Nucleotidyltransferase</keyword>
<sequence length="106" mass="12391">LRIYLYGTKFSVITDHHPLCWLNKHKSGNERLYRWSLTLQEFDFDIKHKSGSCHLDADCLSRAISSKHTNDDINDNEYNEDNIPLHNEFRPSTIENAIHISHNNAV</sequence>
<name>A0A817AC94_9BILA</name>
<evidence type="ECO:0000313" key="9">
    <source>
        <dbReference type="Proteomes" id="UP000663824"/>
    </source>
</evidence>
<dbReference type="InterPro" id="IPR043502">
    <property type="entry name" value="DNA/RNA_pol_sf"/>
</dbReference>
<dbReference type="EMBL" id="CAJNRE010021837">
    <property type="protein sequence ID" value="CAF2263774.1"/>
    <property type="molecule type" value="Genomic_DNA"/>
</dbReference>
<accession>A0A817AC94</accession>
<organism evidence="8 9">
    <name type="scientific">Rotaria magnacalcarata</name>
    <dbReference type="NCBI Taxonomy" id="392030"/>
    <lineage>
        <taxon>Eukaryota</taxon>
        <taxon>Metazoa</taxon>
        <taxon>Spiralia</taxon>
        <taxon>Gnathifera</taxon>
        <taxon>Rotifera</taxon>
        <taxon>Eurotatoria</taxon>
        <taxon>Bdelloidea</taxon>
        <taxon>Philodinida</taxon>
        <taxon>Philodinidae</taxon>
        <taxon>Rotaria</taxon>
    </lineage>
</organism>
<dbReference type="AlphaFoldDB" id="A0A817AC94"/>
<keyword evidence="3" id="KW-0540">Nuclease</keyword>
<feature type="non-terminal residue" evidence="8">
    <location>
        <position position="1"/>
    </location>
</feature>
<feature type="domain" description="Reverse transcriptase RNase H-like" evidence="7">
    <location>
        <begin position="2"/>
        <end position="42"/>
    </location>
</feature>
<dbReference type="GO" id="GO:0004519">
    <property type="term" value="F:endonuclease activity"/>
    <property type="evidence" value="ECO:0007669"/>
    <property type="project" value="UniProtKB-KW"/>
</dbReference>
<dbReference type="Pfam" id="PF17917">
    <property type="entry name" value="RT_RNaseH"/>
    <property type="match status" value="1"/>
</dbReference>
<evidence type="ECO:0000256" key="6">
    <source>
        <dbReference type="ARBA" id="ARBA00022918"/>
    </source>
</evidence>
<dbReference type="PANTHER" id="PTHR37984">
    <property type="entry name" value="PROTEIN CBG26694"/>
    <property type="match status" value="1"/>
</dbReference>
<dbReference type="GO" id="GO:0016787">
    <property type="term" value="F:hydrolase activity"/>
    <property type="evidence" value="ECO:0007669"/>
    <property type="project" value="UniProtKB-KW"/>
</dbReference>
<proteinExistence type="predicted"/>
<gene>
    <name evidence="8" type="ORF">MBJ925_LOCUS38851</name>
</gene>
<keyword evidence="1" id="KW-0808">Transferase</keyword>
<evidence type="ECO:0000256" key="2">
    <source>
        <dbReference type="ARBA" id="ARBA00022695"/>
    </source>
</evidence>
<evidence type="ECO:0000259" key="7">
    <source>
        <dbReference type="Pfam" id="PF17917"/>
    </source>
</evidence>
<evidence type="ECO:0000256" key="5">
    <source>
        <dbReference type="ARBA" id="ARBA00022801"/>
    </source>
</evidence>